<protein>
    <recommendedName>
        <fullName evidence="4">TonB C-terminal domain-containing protein</fullName>
    </recommendedName>
</protein>
<evidence type="ECO:0008006" key="4">
    <source>
        <dbReference type="Google" id="ProtNLM"/>
    </source>
</evidence>
<keyword evidence="3" id="KW-1185">Reference proteome</keyword>
<dbReference type="AlphaFoldDB" id="A0A9X0HKL0"/>
<accession>A0A9X0HKL0</accession>
<gene>
    <name evidence="2" type="ORF">ASU33_15115</name>
</gene>
<evidence type="ECO:0000313" key="2">
    <source>
        <dbReference type="EMBL" id="KUG07654.1"/>
    </source>
</evidence>
<dbReference type="Proteomes" id="UP000054223">
    <property type="component" value="Unassembled WGS sequence"/>
</dbReference>
<feature type="region of interest" description="Disordered" evidence="1">
    <location>
        <begin position="15"/>
        <end position="39"/>
    </location>
</feature>
<sequence length="163" mass="17667">MLPILALLPLSARAQTPRPGSLHTAPGKPLHVQRGKPEPYIPARPPVVLPRFWLTKDSAQQVGEMRRVYSQLMRKLPYPEDAYRQANSNGPPSGIISFRLVVAADGSIHSITIPESQLTLTEAAYPPETMQALENAGKSALGKLLFAPSGKPDTVQIGVNFVP</sequence>
<name>A0A9X0HKL0_SOLP1</name>
<evidence type="ECO:0000256" key="1">
    <source>
        <dbReference type="SAM" id="MobiDB-lite"/>
    </source>
</evidence>
<organism evidence="2 3">
    <name type="scientific">Solirubrum puertoriconensis</name>
    <dbReference type="NCBI Taxonomy" id="1751427"/>
    <lineage>
        <taxon>Bacteria</taxon>
        <taxon>Pseudomonadati</taxon>
        <taxon>Bacteroidota</taxon>
        <taxon>Cytophagia</taxon>
        <taxon>Cytophagales</taxon>
    </lineage>
</organism>
<comment type="caution">
    <text evidence="2">The sequence shown here is derived from an EMBL/GenBank/DDBJ whole genome shotgun (WGS) entry which is preliminary data.</text>
</comment>
<reference evidence="2 3" key="1">
    <citation type="submission" date="2015-11" db="EMBL/GenBank/DDBJ databases">
        <title>Solirubrum puertoriconensis gen. nov. an environmental bacteria isolated in Puerto Rico.</title>
        <authorList>
            <person name="Cuebas-Irizarry M.F."/>
            <person name="Montalvo-Rodriguez R."/>
        </authorList>
    </citation>
    <scope>NUCLEOTIDE SEQUENCE [LARGE SCALE GENOMIC DNA]</scope>
    <source>
        <strain evidence="2 3">MC1A</strain>
    </source>
</reference>
<dbReference type="EMBL" id="LNAL01000007">
    <property type="protein sequence ID" value="KUG07654.1"/>
    <property type="molecule type" value="Genomic_DNA"/>
</dbReference>
<evidence type="ECO:0000313" key="3">
    <source>
        <dbReference type="Proteomes" id="UP000054223"/>
    </source>
</evidence>
<proteinExistence type="predicted"/>